<dbReference type="SMART" id="SM01380">
    <property type="entry name" value="Ribosomal_L31e"/>
    <property type="match status" value="1"/>
</dbReference>
<dbReference type="EMBL" id="JABCRI010000018">
    <property type="protein sequence ID" value="KAF8390044.1"/>
    <property type="molecule type" value="Genomic_DNA"/>
</dbReference>
<keyword evidence="3" id="KW-0687">Ribonucleoprotein</keyword>
<protein>
    <recommendedName>
        <fullName evidence="6">60S ribosomal protein L31</fullName>
    </recommendedName>
</protein>
<dbReference type="FunFam" id="3.10.440.10:FF:000001">
    <property type="entry name" value="60S ribosomal protein L31"/>
    <property type="match status" value="1"/>
</dbReference>
<dbReference type="Pfam" id="PF01198">
    <property type="entry name" value="Ribosomal_L31e"/>
    <property type="match status" value="1"/>
</dbReference>
<evidence type="ECO:0000313" key="4">
    <source>
        <dbReference type="EMBL" id="KAF8390044.1"/>
    </source>
</evidence>
<name>A0A834YJ65_TETSI</name>
<dbReference type="GO" id="GO:0003735">
    <property type="term" value="F:structural constituent of ribosome"/>
    <property type="evidence" value="ECO:0007669"/>
    <property type="project" value="InterPro"/>
</dbReference>
<sequence>MVEKSGKGRKKEVLIREYIISLLKHLHDYTFKKMAHKAIKEIRKFGQKAMETTDVRVDVKLNKQVWSLGIWGVPRRVRVRIAWKRNGEEDVKEEL</sequence>
<dbReference type="CDD" id="cd00463">
    <property type="entry name" value="Ribosomal_L31e"/>
    <property type="match status" value="1"/>
</dbReference>
<evidence type="ECO:0000256" key="3">
    <source>
        <dbReference type="ARBA" id="ARBA00023274"/>
    </source>
</evidence>
<keyword evidence="5" id="KW-1185">Reference proteome</keyword>
<reference evidence="4 5" key="1">
    <citation type="submission" date="2020-04" db="EMBL/GenBank/DDBJ databases">
        <title>Plant Genome Project.</title>
        <authorList>
            <person name="Zhang R.-G."/>
        </authorList>
    </citation>
    <scope>NUCLEOTIDE SEQUENCE [LARGE SCALE GENOMIC DNA]</scope>
    <source>
        <strain evidence="4">YNK0</strain>
        <tissue evidence="4">Leaf</tissue>
    </source>
</reference>
<dbReference type="InterPro" id="IPR023621">
    <property type="entry name" value="Ribosomal_eL31_dom_sf"/>
</dbReference>
<dbReference type="PANTHER" id="PTHR10956:SF0">
    <property type="entry name" value="60S RIBOSOMAL PROTEIN L31"/>
    <property type="match status" value="1"/>
</dbReference>
<dbReference type="PANTHER" id="PTHR10956">
    <property type="entry name" value="60S RIBOSOMAL PROTEIN L31"/>
    <property type="match status" value="1"/>
</dbReference>
<dbReference type="OMA" id="VRIAWKR"/>
<evidence type="ECO:0008006" key="6">
    <source>
        <dbReference type="Google" id="ProtNLM"/>
    </source>
</evidence>
<accession>A0A834YJ65</accession>
<evidence type="ECO:0000313" key="5">
    <source>
        <dbReference type="Proteomes" id="UP000655225"/>
    </source>
</evidence>
<organism evidence="4 5">
    <name type="scientific">Tetracentron sinense</name>
    <name type="common">Spur-leaf</name>
    <dbReference type="NCBI Taxonomy" id="13715"/>
    <lineage>
        <taxon>Eukaryota</taxon>
        <taxon>Viridiplantae</taxon>
        <taxon>Streptophyta</taxon>
        <taxon>Embryophyta</taxon>
        <taxon>Tracheophyta</taxon>
        <taxon>Spermatophyta</taxon>
        <taxon>Magnoliopsida</taxon>
        <taxon>Trochodendrales</taxon>
        <taxon>Trochodendraceae</taxon>
        <taxon>Tetracentron</taxon>
    </lineage>
</organism>
<comment type="similarity">
    <text evidence="1">Belongs to the eukaryotic ribosomal protein eL31 family.</text>
</comment>
<dbReference type="GO" id="GO:0002181">
    <property type="term" value="P:cytoplasmic translation"/>
    <property type="evidence" value="ECO:0007669"/>
    <property type="project" value="TreeGrafter"/>
</dbReference>
<dbReference type="Gene3D" id="3.10.440.10">
    <property type="match status" value="1"/>
</dbReference>
<gene>
    <name evidence="4" type="ORF">HHK36_024565</name>
</gene>
<keyword evidence="2" id="KW-0689">Ribosomal protein</keyword>
<dbReference type="InterPro" id="IPR000054">
    <property type="entry name" value="Ribosomal_eL31"/>
</dbReference>
<dbReference type="Proteomes" id="UP000655225">
    <property type="component" value="Unassembled WGS sequence"/>
</dbReference>
<proteinExistence type="inferred from homology"/>
<evidence type="ECO:0000256" key="1">
    <source>
        <dbReference type="ARBA" id="ARBA00010808"/>
    </source>
</evidence>
<dbReference type="AlphaFoldDB" id="A0A834YJ65"/>
<evidence type="ECO:0000256" key="2">
    <source>
        <dbReference type="ARBA" id="ARBA00022980"/>
    </source>
</evidence>
<dbReference type="SUPFAM" id="SSF54575">
    <property type="entry name" value="Ribosomal protein L31e"/>
    <property type="match status" value="1"/>
</dbReference>
<comment type="caution">
    <text evidence="4">The sequence shown here is derived from an EMBL/GenBank/DDBJ whole genome shotgun (WGS) entry which is preliminary data.</text>
</comment>
<dbReference type="OrthoDB" id="9739313at2759"/>
<dbReference type="GO" id="GO:0022625">
    <property type="term" value="C:cytosolic large ribosomal subunit"/>
    <property type="evidence" value="ECO:0007669"/>
    <property type="project" value="TreeGrafter"/>
</dbReference>